<accession>A0A6J1KWL1</accession>
<keyword evidence="1" id="KW-1185">Reference proteome</keyword>
<dbReference type="Proteomes" id="UP000504608">
    <property type="component" value="Unplaced"/>
</dbReference>
<gene>
    <name evidence="2" type="primary">LOC111498888</name>
</gene>
<organism evidence="1 2">
    <name type="scientific">Cucurbita maxima</name>
    <name type="common">Pumpkin</name>
    <name type="synonym">Winter squash</name>
    <dbReference type="NCBI Taxonomy" id="3661"/>
    <lineage>
        <taxon>Eukaryota</taxon>
        <taxon>Viridiplantae</taxon>
        <taxon>Streptophyta</taxon>
        <taxon>Embryophyta</taxon>
        <taxon>Tracheophyta</taxon>
        <taxon>Spermatophyta</taxon>
        <taxon>Magnoliopsida</taxon>
        <taxon>eudicotyledons</taxon>
        <taxon>Gunneridae</taxon>
        <taxon>Pentapetalae</taxon>
        <taxon>rosids</taxon>
        <taxon>fabids</taxon>
        <taxon>Cucurbitales</taxon>
        <taxon>Cucurbitaceae</taxon>
        <taxon>Cucurbiteae</taxon>
        <taxon>Cucurbita</taxon>
    </lineage>
</organism>
<evidence type="ECO:0000313" key="1">
    <source>
        <dbReference type="Proteomes" id="UP000504608"/>
    </source>
</evidence>
<dbReference type="AlphaFoldDB" id="A0A6J1KWL1"/>
<proteinExistence type="predicted"/>
<name>A0A6J1KWL1_CUCMA</name>
<dbReference type="Gene3D" id="3.70.10.10">
    <property type="match status" value="1"/>
</dbReference>
<dbReference type="KEGG" id="cmax:111498888"/>
<evidence type="ECO:0000313" key="2">
    <source>
        <dbReference type="RefSeq" id="XP_023006011.1"/>
    </source>
</evidence>
<dbReference type="GeneID" id="111498888"/>
<protein>
    <submittedName>
        <fullName evidence="2">Uncharacterized protein LOC111498888</fullName>
    </submittedName>
</protein>
<sequence length="279" mass="31800">MHDLVDATSVLAETYDDIFDIKFSPTMFSIMAATTPSSRCIIALQLSPQFFNAYLCHQLHYKFIYIESFYDFMHNFERKGFSSLTFTFPEPDRVDSNVALRVMSEACINVYSCTIPWRFLAATAILKFFDGSNGHFEEVELPMFPSSKVMDVGAFDFGTFVSIDSQEFINIVTCFNDFDYVLVTLTNSQVIFSYGKTKIILTQERRQCIIGGVAASVEVVFVISLQPMTIFCNLARRLRRVWLFKSSDSTRGVIAAPLGLYARYLAYFSDRIETTSKDL</sequence>
<dbReference type="OrthoDB" id="1582958at2759"/>
<reference evidence="2" key="1">
    <citation type="submission" date="2025-08" db="UniProtKB">
        <authorList>
            <consortium name="RefSeq"/>
        </authorList>
    </citation>
    <scope>IDENTIFICATION</scope>
    <source>
        <tissue evidence="2">Young leaves</tissue>
    </source>
</reference>
<dbReference type="RefSeq" id="XP_023006011.1">
    <property type="nucleotide sequence ID" value="XM_023150243.1"/>
</dbReference>